<dbReference type="InterPro" id="IPR015865">
    <property type="entry name" value="Riboflavin_kinase_bac/euk"/>
</dbReference>
<dbReference type="PANTHER" id="PTHR22749">
    <property type="entry name" value="RIBOFLAVIN KINASE/FMN ADENYLYLTRANSFERASE"/>
    <property type="match status" value="1"/>
</dbReference>
<dbReference type="SMART" id="SM00904">
    <property type="entry name" value="Flavokinase"/>
    <property type="match status" value="1"/>
</dbReference>
<dbReference type="Pfam" id="PF01687">
    <property type="entry name" value="Flavokinase"/>
    <property type="match status" value="1"/>
</dbReference>
<proteinExistence type="predicted"/>
<keyword evidence="3" id="KW-0285">Flavoprotein</keyword>
<dbReference type="Gene3D" id="2.40.30.30">
    <property type="entry name" value="Riboflavin kinase-like"/>
    <property type="match status" value="1"/>
</dbReference>
<keyword evidence="7" id="KW-0067">ATP-binding</keyword>
<dbReference type="AlphaFoldDB" id="A0AAD8LK72"/>
<sequence length="516" mass="57055">MNSNTPGTSSNHIVVVIDAESCVLDTRTPLLNCLGVVANLHGGGLQSPWKNLDSSSSKEGDGGVESPTENTGLHDNCVTAGLVKHKRPCGADDRRGEALNGSNCCEKTRNLDDPIGRSHCGSQCQSTEGVYYDKLKSLIQRIRCNNTCDRIAINESLELSQKLLKLVHENSIRYQSLVKSFSDAKLINLHLSEQALHPTIISTVSSHSKLDFATFVENITIACYYQIGRRDLLRTPKDFISDIVNAYLDLEDYSQVTVLVTTYRPSIIKKLQDLGKAELAYNDFTEEILDIENTKEFIEALSGAKVILHPPNSHISTQLRDQLRNRSSHLELLQPFGGHSLPNDLICSTDSNENFVKVNLLLEPAFSEFATGDLFYLRFKIPIHIKGSVIKGFGRGASFLGIPTANLNCDVIPHLVPGVYFGSCCLHGNTEVESTRQLNTILSIGFNPQFEDALYSVEPYIYHTFQDTLLGQELTLSIEGFLRTEGRFTSVQGLVDSIQQDILKHKTILLLQNGSG</sequence>
<dbReference type="Proteomes" id="UP001230268">
    <property type="component" value="Unassembled WGS sequence"/>
</dbReference>
<keyword evidence="6" id="KW-0547">Nucleotide-binding</keyword>
<evidence type="ECO:0000256" key="7">
    <source>
        <dbReference type="ARBA" id="ARBA00022840"/>
    </source>
</evidence>
<evidence type="ECO:0000259" key="9">
    <source>
        <dbReference type="SMART" id="SM00904"/>
    </source>
</evidence>
<dbReference type="EC" id="2.7.1.26" evidence="2"/>
<comment type="caution">
    <text evidence="10">The sequence shown here is derived from an EMBL/GenBank/DDBJ whole genome shotgun (WGS) entry which is preliminary data.</text>
</comment>
<evidence type="ECO:0000256" key="1">
    <source>
        <dbReference type="ARBA" id="ARBA00005201"/>
    </source>
</evidence>
<feature type="region of interest" description="Disordered" evidence="8">
    <location>
        <begin position="47"/>
        <end position="72"/>
    </location>
</feature>
<evidence type="ECO:0000256" key="4">
    <source>
        <dbReference type="ARBA" id="ARBA00022643"/>
    </source>
</evidence>
<dbReference type="GO" id="GO:0009398">
    <property type="term" value="P:FMN biosynthetic process"/>
    <property type="evidence" value="ECO:0007669"/>
    <property type="project" value="TreeGrafter"/>
</dbReference>
<reference evidence="10" key="1">
    <citation type="submission" date="2023-08" db="EMBL/GenBank/DDBJ databases">
        <title>Draft sequence of the Babesia gibsoni genome.</title>
        <authorList>
            <person name="Yamagishi J.Y."/>
            <person name="Xuan X.X."/>
        </authorList>
    </citation>
    <scope>NUCLEOTIDE SEQUENCE</scope>
    <source>
        <strain evidence="10">Azabu</strain>
    </source>
</reference>
<evidence type="ECO:0000256" key="6">
    <source>
        <dbReference type="ARBA" id="ARBA00022741"/>
    </source>
</evidence>
<keyword evidence="11" id="KW-1185">Reference proteome</keyword>
<dbReference type="PANTHER" id="PTHR22749:SF6">
    <property type="entry name" value="RIBOFLAVIN KINASE"/>
    <property type="match status" value="1"/>
</dbReference>
<dbReference type="InterPro" id="IPR023468">
    <property type="entry name" value="Riboflavin_kinase"/>
</dbReference>
<protein>
    <recommendedName>
        <fullName evidence="2">riboflavin kinase</fullName>
        <ecNumber evidence="2">2.7.1.26</ecNumber>
    </recommendedName>
</protein>
<gene>
    <name evidence="10" type="ORF">BgAZ_306100</name>
</gene>
<dbReference type="SUPFAM" id="SSF82114">
    <property type="entry name" value="Riboflavin kinase-like"/>
    <property type="match status" value="1"/>
</dbReference>
<evidence type="ECO:0000256" key="2">
    <source>
        <dbReference type="ARBA" id="ARBA00012105"/>
    </source>
</evidence>
<name>A0AAD8LK72_BABGI</name>
<dbReference type="GO" id="GO:0009231">
    <property type="term" value="P:riboflavin biosynthetic process"/>
    <property type="evidence" value="ECO:0007669"/>
    <property type="project" value="InterPro"/>
</dbReference>
<evidence type="ECO:0000256" key="5">
    <source>
        <dbReference type="ARBA" id="ARBA00022679"/>
    </source>
</evidence>
<evidence type="ECO:0000313" key="11">
    <source>
        <dbReference type="Proteomes" id="UP001230268"/>
    </source>
</evidence>
<dbReference type="InterPro" id="IPR023465">
    <property type="entry name" value="Riboflavin_kinase_dom_sf"/>
</dbReference>
<evidence type="ECO:0000313" key="10">
    <source>
        <dbReference type="EMBL" id="KAK1443092.1"/>
    </source>
</evidence>
<keyword evidence="5" id="KW-0808">Transferase</keyword>
<dbReference type="GO" id="GO:0005524">
    <property type="term" value="F:ATP binding"/>
    <property type="evidence" value="ECO:0007669"/>
    <property type="project" value="UniProtKB-KW"/>
</dbReference>
<comment type="pathway">
    <text evidence="1">Cofactor biosynthesis; FMN biosynthesis; FMN from riboflavin (ATP route): step 1/1.</text>
</comment>
<keyword evidence="4" id="KW-0288">FMN</keyword>
<dbReference type="EMBL" id="JAVEPI010000003">
    <property type="protein sequence ID" value="KAK1443092.1"/>
    <property type="molecule type" value="Genomic_DNA"/>
</dbReference>
<evidence type="ECO:0000256" key="3">
    <source>
        <dbReference type="ARBA" id="ARBA00022630"/>
    </source>
</evidence>
<organism evidence="10 11">
    <name type="scientific">Babesia gibsoni</name>
    <dbReference type="NCBI Taxonomy" id="33632"/>
    <lineage>
        <taxon>Eukaryota</taxon>
        <taxon>Sar</taxon>
        <taxon>Alveolata</taxon>
        <taxon>Apicomplexa</taxon>
        <taxon>Aconoidasida</taxon>
        <taxon>Piroplasmida</taxon>
        <taxon>Babesiidae</taxon>
        <taxon>Babesia</taxon>
    </lineage>
</organism>
<dbReference type="GO" id="GO:0008531">
    <property type="term" value="F:riboflavin kinase activity"/>
    <property type="evidence" value="ECO:0007669"/>
    <property type="project" value="UniProtKB-EC"/>
</dbReference>
<keyword evidence="10" id="KW-0418">Kinase</keyword>
<accession>A0AAD8LK72</accession>
<evidence type="ECO:0000256" key="8">
    <source>
        <dbReference type="SAM" id="MobiDB-lite"/>
    </source>
</evidence>
<feature type="domain" description="Riboflavin kinase" evidence="9">
    <location>
        <begin position="382"/>
        <end position="510"/>
    </location>
</feature>